<reference evidence="2" key="1">
    <citation type="submission" date="2022-11" db="EMBL/GenBank/DDBJ databases">
        <title>Biodiversity and phylogenetic relationships of bacteria.</title>
        <authorList>
            <person name="Machado R.A.R."/>
            <person name="Bhat A."/>
            <person name="Loulou A."/>
            <person name="Kallel S."/>
        </authorList>
    </citation>
    <scope>NUCLEOTIDE SEQUENCE</scope>
    <source>
        <strain evidence="2">K-TC2</strain>
    </source>
</reference>
<evidence type="ECO:0000259" key="1">
    <source>
        <dbReference type="Pfam" id="PF13579"/>
    </source>
</evidence>
<dbReference type="SUPFAM" id="SSF53756">
    <property type="entry name" value="UDP-Glycosyltransferase/glycogen phosphorylase"/>
    <property type="match status" value="1"/>
</dbReference>
<sequence>MRRILFLAAHPAFPAITGADLRNWQNASAAAKLGPVRFVSVLAAPEGSASPAGIEVRHLGGAAASLYRPVAGLSSIDLHIEPPMLSAFAAMLADFRPDTVVVEHLGLHPFLRLAGESGARLVLDLHNVESHLAAQIPLRRDWFGTKRRRDSRAIAEIEAAAIARVDQVWCCSADDAGRLAARGLGEAIVVPNGLPRPETAPVALGAVPPPPGPELLFIGHLGYKPNIAACGRLARRILPRLRLRLPEARLTLAGRHPARRVRRLAAAGVRIVADPDELAPLLASAHIAVVPLTSGGGTRFKIVEAMAWGLPVVATRLAAEGLGLADGEDLLLAESDRVFADTIESLWRDEGRRAALRSRAHAAAWQRFGPEPIERAVLGALRALAAPGAVPNP</sequence>
<dbReference type="Pfam" id="PF13692">
    <property type="entry name" value="Glyco_trans_1_4"/>
    <property type="match status" value="1"/>
</dbReference>
<dbReference type="EMBL" id="JAPKNK010000001">
    <property type="protein sequence ID" value="MCX5567725.1"/>
    <property type="molecule type" value="Genomic_DNA"/>
</dbReference>
<gene>
    <name evidence="2" type="ORF">OSH07_00815</name>
</gene>
<feature type="domain" description="Glycosyltransferase subfamily 4-like N-terminal" evidence="1">
    <location>
        <begin position="37"/>
        <end position="193"/>
    </location>
</feature>
<dbReference type="RefSeq" id="WP_266336708.1">
    <property type="nucleotide sequence ID" value="NZ_JAPKNK010000001.1"/>
</dbReference>
<accession>A0A9X3IKE3</accession>
<name>A0A9X3IKE3_9HYPH</name>
<dbReference type="AlphaFoldDB" id="A0A9X3IKE3"/>
<dbReference type="GO" id="GO:0016757">
    <property type="term" value="F:glycosyltransferase activity"/>
    <property type="evidence" value="ECO:0007669"/>
    <property type="project" value="UniProtKB-ARBA"/>
</dbReference>
<dbReference type="InterPro" id="IPR028098">
    <property type="entry name" value="Glyco_trans_4-like_N"/>
</dbReference>
<dbReference type="Gene3D" id="3.40.50.2000">
    <property type="entry name" value="Glycogen Phosphorylase B"/>
    <property type="match status" value="2"/>
</dbReference>
<evidence type="ECO:0000313" key="2">
    <source>
        <dbReference type="EMBL" id="MCX5567725.1"/>
    </source>
</evidence>
<evidence type="ECO:0000313" key="3">
    <source>
        <dbReference type="Proteomes" id="UP001144805"/>
    </source>
</evidence>
<proteinExistence type="predicted"/>
<dbReference type="PANTHER" id="PTHR12526">
    <property type="entry name" value="GLYCOSYLTRANSFERASE"/>
    <property type="match status" value="1"/>
</dbReference>
<dbReference type="Pfam" id="PF13579">
    <property type="entry name" value="Glyco_trans_4_4"/>
    <property type="match status" value="1"/>
</dbReference>
<protein>
    <submittedName>
        <fullName evidence="2">Glycosyltransferase family 4 protein</fullName>
    </submittedName>
</protein>
<organism evidence="2 3">
    <name type="scientific">Kaistia nematophila</name>
    <dbReference type="NCBI Taxonomy" id="2994654"/>
    <lineage>
        <taxon>Bacteria</taxon>
        <taxon>Pseudomonadati</taxon>
        <taxon>Pseudomonadota</taxon>
        <taxon>Alphaproteobacteria</taxon>
        <taxon>Hyphomicrobiales</taxon>
        <taxon>Kaistiaceae</taxon>
        <taxon>Kaistia</taxon>
    </lineage>
</organism>
<dbReference type="CDD" id="cd03801">
    <property type="entry name" value="GT4_PimA-like"/>
    <property type="match status" value="1"/>
</dbReference>
<dbReference type="Proteomes" id="UP001144805">
    <property type="component" value="Unassembled WGS sequence"/>
</dbReference>
<comment type="caution">
    <text evidence="2">The sequence shown here is derived from an EMBL/GenBank/DDBJ whole genome shotgun (WGS) entry which is preliminary data.</text>
</comment>
<keyword evidence="3" id="KW-1185">Reference proteome</keyword>
<dbReference type="PANTHER" id="PTHR12526:SF600">
    <property type="entry name" value="GLYCOSYL TRANSFERASE GROUP 1"/>
    <property type="match status" value="1"/>
</dbReference>